<dbReference type="GO" id="GO:0006396">
    <property type="term" value="P:RNA processing"/>
    <property type="evidence" value="ECO:0007669"/>
    <property type="project" value="UniProtKB-ARBA"/>
</dbReference>
<dbReference type="GO" id="GO:0140098">
    <property type="term" value="F:catalytic activity, acting on RNA"/>
    <property type="evidence" value="ECO:0007669"/>
    <property type="project" value="UniProtKB-ARBA"/>
</dbReference>
<dbReference type="SUPFAM" id="SSF55120">
    <property type="entry name" value="Pseudouridine synthase"/>
    <property type="match status" value="1"/>
</dbReference>
<dbReference type="GO" id="GO:0001522">
    <property type="term" value="P:pseudouridine synthesis"/>
    <property type="evidence" value="ECO:0007669"/>
    <property type="project" value="InterPro"/>
</dbReference>
<gene>
    <name evidence="4" type="ORF">FHG85_09935</name>
</gene>
<dbReference type="AlphaFoldDB" id="A0A7D3XLQ8"/>
<dbReference type="RefSeq" id="WP_173075431.1">
    <property type="nucleotide sequence ID" value="NZ_CP041345.1"/>
</dbReference>
<evidence type="ECO:0000256" key="1">
    <source>
        <dbReference type="ARBA" id="ARBA00010876"/>
    </source>
</evidence>
<proteinExistence type="inferred from homology"/>
<dbReference type="Gene3D" id="3.30.2350.10">
    <property type="entry name" value="Pseudouridine synthase"/>
    <property type="match status" value="1"/>
</dbReference>
<dbReference type="InterPro" id="IPR020103">
    <property type="entry name" value="PsdUridine_synth_cat_dom_sf"/>
</dbReference>
<name>A0A7D3XLQ8_9BACT</name>
<evidence type="ECO:0000313" key="5">
    <source>
        <dbReference type="Proteomes" id="UP000500961"/>
    </source>
</evidence>
<evidence type="ECO:0000259" key="3">
    <source>
        <dbReference type="Pfam" id="PF00849"/>
    </source>
</evidence>
<sequence length="234" mass="26776">MAEKISSDRIIYEDNHFIAVNKECGEIVQSDKTGDVPLIDKVKQFIKERDSKPGRVFLEVTHRIDRPVSGVVLFAKTSKGLSRINNLFQEGKIQKKYWAIVKNMPPKDSDTLVHYILRDSKKNKSYAYHRDVKGSKIARLEYELVGRTQNYYLLSINLITGRHHQIRAQLSKIGCPIRGDLKYGYPRSNPDGGINLHSRIFAFTHPISGDAIRIVADPPNDKLWEQFMLLGVDL</sequence>
<feature type="domain" description="Pseudouridine synthase RsuA/RluA-like" evidence="3">
    <location>
        <begin position="16"/>
        <end position="171"/>
    </location>
</feature>
<dbReference type="GO" id="GO:0009982">
    <property type="term" value="F:pseudouridine synthase activity"/>
    <property type="evidence" value="ECO:0007669"/>
    <property type="project" value="InterPro"/>
</dbReference>
<keyword evidence="5" id="KW-1185">Reference proteome</keyword>
<dbReference type="KEGG" id="ttz:FHG85_09935"/>
<dbReference type="PANTHER" id="PTHR21600">
    <property type="entry name" value="MITOCHONDRIAL RNA PSEUDOURIDINE SYNTHASE"/>
    <property type="match status" value="1"/>
</dbReference>
<accession>A0A7D3XLQ8</accession>
<keyword evidence="2" id="KW-0413">Isomerase</keyword>
<evidence type="ECO:0000256" key="2">
    <source>
        <dbReference type="ARBA" id="ARBA00023235"/>
    </source>
</evidence>
<dbReference type="EMBL" id="CP041345">
    <property type="protein sequence ID" value="QKG80575.1"/>
    <property type="molecule type" value="Genomic_DNA"/>
</dbReference>
<protein>
    <submittedName>
        <fullName evidence="4">RluA family pseudouridine synthase</fullName>
    </submittedName>
</protein>
<organism evidence="4 5">
    <name type="scientific">Tenuifilum thalassicum</name>
    <dbReference type="NCBI Taxonomy" id="2590900"/>
    <lineage>
        <taxon>Bacteria</taxon>
        <taxon>Pseudomonadati</taxon>
        <taxon>Bacteroidota</taxon>
        <taxon>Bacteroidia</taxon>
        <taxon>Bacteroidales</taxon>
        <taxon>Tenuifilaceae</taxon>
        <taxon>Tenuifilum</taxon>
    </lineage>
</organism>
<dbReference type="CDD" id="cd02869">
    <property type="entry name" value="PseudoU_synth_RluA_like"/>
    <property type="match status" value="1"/>
</dbReference>
<dbReference type="InterPro" id="IPR050188">
    <property type="entry name" value="RluA_PseudoU_synthase"/>
</dbReference>
<comment type="similarity">
    <text evidence="1">Belongs to the pseudouridine synthase RluA family.</text>
</comment>
<evidence type="ECO:0000313" key="4">
    <source>
        <dbReference type="EMBL" id="QKG80575.1"/>
    </source>
</evidence>
<reference evidence="4 5" key="1">
    <citation type="submission" date="2019-07" db="EMBL/GenBank/DDBJ databases">
        <title>Thalassofilum flectens gen. nov., sp. nov., a novel moderate thermophilic anaerobe from a shallow sea hot spring in Kunashir Island (Russia), representing a new family in the order Bacteroidales, and proposal of Thalassofilacea fam. nov.</title>
        <authorList>
            <person name="Kochetkova T.V."/>
            <person name="Podosokorskaya O.A."/>
            <person name="Novikov A."/>
            <person name="Elcheninov A.G."/>
            <person name="Toshchakov S.V."/>
            <person name="Kublanov I.V."/>
        </authorList>
    </citation>
    <scope>NUCLEOTIDE SEQUENCE [LARGE SCALE GENOMIC DNA]</scope>
    <source>
        <strain evidence="4 5">38-H</strain>
    </source>
</reference>
<dbReference type="Pfam" id="PF00849">
    <property type="entry name" value="PseudoU_synth_2"/>
    <property type="match status" value="1"/>
</dbReference>
<dbReference type="Proteomes" id="UP000500961">
    <property type="component" value="Chromosome"/>
</dbReference>
<dbReference type="InterPro" id="IPR006145">
    <property type="entry name" value="PsdUridine_synth_RsuA/RluA"/>
</dbReference>
<dbReference type="GO" id="GO:0003723">
    <property type="term" value="F:RNA binding"/>
    <property type="evidence" value="ECO:0007669"/>
    <property type="project" value="InterPro"/>
</dbReference>
<dbReference type="PANTHER" id="PTHR21600:SF83">
    <property type="entry name" value="PSEUDOURIDYLATE SYNTHASE RPUSD4, MITOCHONDRIAL"/>
    <property type="match status" value="1"/>
</dbReference>